<gene>
    <name evidence="9" type="ORF">CCAP1982_LOCUS1360</name>
</gene>
<dbReference type="Pfam" id="PF00328">
    <property type="entry name" value="His_Phos_2"/>
    <property type="match status" value="1"/>
</dbReference>
<dbReference type="Proteomes" id="UP000606786">
    <property type="component" value="Unassembled WGS sequence"/>
</dbReference>
<evidence type="ECO:0000256" key="3">
    <source>
        <dbReference type="ARBA" id="ARBA00012646"/>
    </source>
</evidence>
<comment type="similarity">
    <text evidence="2">Belongs to the histidine acid phosphatase family.</text>
</comment>
<dbReference type="InterPro" id="IPR050645">
    <property type="entry name" value="Histidine_acid_phosphatase"/>
</dbReference>
<dbReference type="InterPro" id="IPR033379">
    <property type="entry name" value="Acid_Pase_AS"/>
</dbReference>
<dbReference type="SUPFAM" id="SSF53254">
    <property type="entry name" value="Phosphoglycerate mutase-like"/>
    <property type="match status" value="1"/>
</dbReference>
<sequence length="453" mass="52650">MTTMPNLFKPLWLYQQHTLLIAIFSFCFVVADLEISTPQQATNEINNALPESALKGKLIFSHVLFRHGDRTPIEPYPTDPWKNREYWPVGWGELTNIGKNQHYELGKWLRQRYNALLNETYSENEVYVRSTDVDRTLASALSNLAGLYPPAGDQLWNKDIPWQPIPVHSMAEKDDKELAGKAPCPAYEYARSALMSSITFQQLNQRYQYLYDYLSKYSGRKIETLESVQRMNNTLFIESLYNRTLPEWTKKVYPSADMTYIADFAFSINTYTRRMARLKSGPLLKEMLHRFGEKARGSLKPDRSVWIYSAHDTTVANILNALKLYDMKSPGYTACLLFELRVDENNQAYISIFYKNNSPEAKLLNIPDCGVACPLEQMYKLYMDILPVNWEQECKLTTMMMTYDEANIGTAMDFILFVAILASAISFMLLLSYVFMMYYRRRRYSLYAYAQMA</sequence>
<dbReference type="CDD" id="cd07061">
    <property type="entry name" value="HP_HAP_like"/>
    <property type="match status" value="1"/>
</dbReference>
<dbReference type="EC" id="3.1.3.2" evidence="3"/>
<evidence type="ECO:0000256" key="2">
    <source>
        <dbReference type="ARBA" id="ARBA00005375"/>
    </source>
</evidence>
<reference evidence="9" key="1">
    <citation type="submission" date="2020-11" db="EMBL/GenBank/DDBJ databases">
        <authorList>
            <person name="Whitehead M."/>
        </authorList>
    </citation>
    <scope>NUCLEOTIDE SEQUENCE</scope>
    <source>
        <strain evidence="9">EGII</strain>
    </source>
</reference>
<evidence type="ECO:0000313" key="9">
    <source>
        <dbReference type="EMBL" id="CAD6992511.1"/>
    </source>
</evidence>
<dbReference type="EMBL" id="CAJHJT010000001">
    <property type="protein sequence ID" value="CAD6992511.1"/>
    <property type="molecule type" value="Genomic_DNA"/>
</dbReference>
<accession>A0A811U1Q0</accession>
<keyword evidence="8" id="KW-0812">Transmembrane</keyword>
<dbReference type="AlphaFoldDB" id="A0A811U1Q0"/>
<keyword evidence="8" id="KW-0472">Membrane</keyword>
<evidence type="ECO:0000256" key="6">
    <source>
        <dbReference type="ARBA" id="ARBA00023157"/>
    </source>
</evidence>
<dbReference type="GO" id="GO:0003993">
    <property type="term" value="F:acid phosphatase activity"/>
    <property type="evidence" value="ECO:0007669"/>
    <property type="project" value="UniProtKB-EC"/>
</dbReference>
<evidence type="ECO:0000313" key="10">
    <source>
        <dbReference type="Proteomes" id="UP000606786"/>
    </source>
</evidence>
<evidence type="ECO:0000256" key="8">
    <source>
        <dbReference type="SAM" id="Phobius"/>
    </source>
</evidence>
<dbReference type="InterPro" id="IPR029033">
    <property type="entry name" value="His_PPase_superfam"/>
</dbReference>
<keyword evidence="6" id="KW-1015">Disulfide bond</keyword>
<dbReference type="OrthoDB" id="10257284at2759"/>
<dbReference type="PROSITE" id="PS00778">
    <property type="entry name" value="HIS_ACID_PHOSPHAT_2"/>
    <property type="match status" value="1"/>
</dbReference>
<protein>
    <recommendedName>
        <fullName evidence="3">acid phosphatase</fullName>
        <ecNumber evidence="3">3.1.3.2</ecNumber>
    </recommendedName>
</protein>
<evidence type="ECO:0000256" key="5">
    <source>
        <dbReference type="ARBA" id="ARBA00022801"/>
    </source>
</evidence>
<keyword evidence="10" id="KW-1185">Reference proteome</keyword>
<evidence type="ECO:0000256" key="4">
    <source>
        <dbReference type="ARBA" id="ARBA00022729"/>
    </source>
</evidence>
<dbReference type="Gene3D" id="3.40.50.1240">
    <property type="entry name" value="Phosphoglycerate mutase-like"/>
    <property type="match status" value="1"/>
</dbReference>
<dbReference type="PANTHER" id="PTHR11567:SF211">
    <property type="entry name" value="PROSTATIC ACID PHOSPHATASE"/>
    <property type="match status" value="1"/>
</dbReference>
<organism evidence="9 10">
    <name type="scientific">Ceratitis capitata</name>
    <name type="common">Mediterranean fruit fly</name>
    <name type="synonym">Tephritis capitata</name>
    <dbReference type="NCBI Taxonomy" id="7213"/>
    <lineage>
        <taxon>Eukaryota</taxon>
        <taxon>Metazoa</taxon>
        <taxon>Ecdysozoa</taxon>
        <taxon>Arthropoda</taxon>
        <taxon>Hexapoda</taxon>
        <taxon>Insecta</taxon>
        <taxon>Pterygota</taxon>
        <taxon>Neoptera</taxon>
        <taxon>Endopterygota</taxon>
        <taxon>Diptera</taxon>
        <taxon>Brachycera</taxon>
        <taxon>Muscomorpha</taxon>
        <taxon>Tephritoidea</taxon>
        <taxon>Tephritidae</taxon>
        <taxon>Ceratitis</taxon>
        <taxon>Ceratitis</taxon>
    </lineage>
</organism>
<proteinExistence type="inferred from homology"/>
<keyword evidence="4" id="KW-0732">Signal</keyword>
<keyword evidence="5" id="KW-0378">Hydrolase</keyword>
<name>A0A811U1Q0_CERCA</name>
<evidence type="ECO:0000256" key="7">
    <source>
        <dbReference type="ARBA" id="ARBA00023180"/>
    </source>
</evidence>
<dbReference type="InterPro" id="IPR000560">
    <property type="entry name" value="His_Pase_clade-2"/>
</dbReference>
<keyword evidence="7" id="KW-0325">Glycoprotein</keyword>
<keyword evidence="8" id="KW-1133">Transmembrane helix</keyword>
<comment type="caution">
    <text evidence="9">The sequence shown here is derived from an EMBL/GenBank/DDBJ whole genome shotgun (WGS) entry which is preliminary data.</text>
</comment>
<feature type="transmembrane region" description="Helical" evidence="8">
    <location>
        <begin position="414"/>
        <end position="436"/>
    </location>
</feature>
<comment type="catalytic activity">
    <reaction evidence="1">
        <text>a phosphate monoester + H2O = an alcohol + phosphate</text>
        <dbReference type="Rhea" id="RHEA:15017"/>
        <dbReference type="ChEBI" id="CHEBI:15377"/>
        <dbReference type="ChEBI" id="CHEBI:30879"/>
        <dbReference type="ChEBI" id="CHEBI:43474"/>
        <dbReference type="ChEBI" id="CHEBI:67140"/>
        <dbReference type="EC" id="3.1.3.2"/>
    </reaction>
</comment>
<evidence type="ECO:0000256" key="1">
    <source>
        <dbReference type="ARBA" id="ARBA00000032"/>
    </source>
</evidence>
<dbReference type="PANTHER" id="PTHR11567">
    <property type="entry name" value="ACID PHOSPHATASE-RELATED"/>
    <property type="match status" value="1"/>
</dbReference>